<keyword evidence="2" id="KW-1185">Reference proteome</keyword>
<dbReference type="Pfam" id="PF13561">
    <property type="entry name" value="adh_short_C2"/>
    <property type="match status" value="1"/>
</dbReference>
<reference evidence="1 2" key="1">
    <citation type="journal article" date="2019" name="Emerg. Microbes Infect.">
        <title>Comprehensive subspecies identification of 175 nontuberculous mycobacteria species based on 7547 genomic profiles.</title>
        <authorList>
            <person name="Matsumoto Y."/>
            <person name="Kinjo T."/>
            <person name="Motooka D."/>
            <person name="Nabeya D."/>
            <person name="Jung N."/>
            <person name="Uechi K."/>
            <person name="Horii T."/>
            <person name="Iida T."/>
            <person name="Fujita J."/>
            <person name="Nakamura S."/>
        </authorList>
    </citation>
    <scope>NUCLEOTIDE SEQUENCE [LARGE SCALE GENOMIC DNA]</scope>
    <source>
        <strain evidence="1 2">JCM 30396</strain>
    </source>
</reference>
<accession>A0A7I7T8W5</accession>
<name>A0A7I7T8W5_9MYCO</name>
<protein>
    <recommendedName>
        <fullName evidence="3">SDR family oxidoreductase</fullName>
    </recommendedName>
</protein>
<dbReference type="EMBL" id="AP022596">
    <property type="protein sequence ID" value="BBY65707.1"/>
    <property type="molecule type" value="Genomic_DNA"/>
</dbReference>
<dbReference type="Gene3D" id="3.40.50.720">
    <property type="entry name" value="NAD(P)-binding Rossmann-like Domain"/>
    <property type="match status" value="1"/>
</dbReference>
<dbReference type="InterPro" id="IPR002347">
    <property type="entry name" value="SDR_fam"/>
</dbReference>
<dbReference type="InterPro" id="IPR036291">
    <property type="entry name" value="NAD(P)-bd_dom_sf"/>
</dbReference>
<evidence type="ECO:0000313" key="2">
    <source>
        <dbReference type="Proteomes" id="UP000467148"/>
    </source>
</evidence>
<evidence type="ECO:0000313" key="1">
    <source>
        <dbReference type="EMBL" id="BBY65707.1"/>
    </source>
</evidence>
<evidence type="ECO:0008006" key="3">
    <source>
        <dbReference type="Google" id="ProtNLM"/>
    </source>
</evidence>
<gene>
    <name evidence="1" type="ORF">MHEL_39500</name>
</gene>
<dbReference type="Proteomes" id="UP000467148">
    <property type="component" value="Chromosome"/>
</dbReference>
<dbReference type="SUPFAM" id="SSF51735">
    <property type="entry name" value="NAD(P)-binding Rossmann-fold domains"/>
    <property type="match status" value="1"/>
</dbReference>
<dbReference type="KEGG" id="mhev:MHEL_39500"/>
<proteinExistence type="predicted"/>
<sequence length="60" mass="6337">MARRVVQWSTGNVGAVVPCIEPQDVSNAVVFLASDDAGYITGTQLRVDAGGYIKNVPWSG</sequence>
<dbReference type="AlphaFoldDB" id="A0A7I7T8W5"/>
<organism evidence="1 2">
    <name type="scientific">Mycolicibacterium helvum</name>
    <dbReference type="NCBI Taxonomy" id="1534349"/>
    <lineage>
        <taxon>Bacteria</taxon>
        <taxon>Bacillati</taxon>
        <taxon>Actinomycetota</taxon>
        <taxon>Actinomycetes</taxon>
        <taxon>Mycobacteriales</taxon>
        <taxon>Mycobacteriaceae</taxon>
        <taxon>Mycolicibacterium</taxon>
    </lineage>
</organism>